<evidence type="ECO:0000313" key="3">
    <source>
        <dbReference type="EMBL" id="KAJ6236785.1"/>
    </source>
</evidence>
<feature type="domain" description="Ubiquitin-like" evidence="2">
    <location>
        <begin position="79"/>
        <end position="150"/>
    </location>
</feature>
<organism evidence="3 4">
    <name type="scientific">Anaeramoeba flamelloides</name>
    <dbReference type="NCBI Taxonomy" id="1746091"/>
    <lineage>
        <taxon>Eukaryota</taxon>
        <taxon>Metamonada</taxon>
        <taxon>Anaeramoebidae</taxon>
        <taxon>Anaeramoeba</taxon>
    </lineage>
</organism>
<accession>A0ABQ8XW03</accession>
<dbReference type="EMBL" id="JAOAOG010000242">
    <property type="protein sequence ID" value="KAJ6236785.1"/>
    <property type="molecule type" value="Genomic_DNA"/>
</dbReference>
<evidence type="ECO:0000313" key="4">
    <source>
        <dbReference type="Proteomes" id="UP001150062"/>
    </source>
</evidence>
<comment type="caution">
    <text evidence="3">The sequence shown here is derived from an EMBL/GenBank/DDBJ whole genome shotgun (WGS) entry which is preliminary data.</text>
</comment>
<protein>
    <submittedName>
        <fullName evidence="3">Ubiquilin</fullName>
    </submittedName>
</protein>
<reference evidence="3" key="1">
    <citation type="submission" date="2022-08" db="EMBL/GenBank/DDBJ databases">
        <title>Novel sulfate-reducing endosymbionts in the free-living metamonad Anaeramoeba.</title>
        <authorList>
            <person name="Jerlstrom-Hultqvist J."/>
            <person name="Cepicka I."/>
            <person name="Gallot-Lavallee L."/>
            <person name="Salas-Leiva D."/>
            <person name="Curtis B.A."/>
            <person name="Zahonova K."/>
            <person name="Pipaliya S."/>
            <person name="Dacks J."/>
            <person name="Roger A.J."/>
        </authorList>
    </citation>
    <scope>NUCLEOTIDE SEQUENCE</scope>
    <source>
        <strain evidence="3">Schooner1</strain>
    </source>
</reference>
<dbReference type="PROSITE" id="PS50053">
    <property type="entry name" value="UBIQUITIN_2"/>
    <property type="match status" value="1"/>
</dbReference>
<dbReference type="CDD" id="cd17039">
    <property type="entry name" value="Ubl_ubiquitin_like"/>
    <property type="match status" value="1"/>
</dbReference>
<dbReference type="SUPFAM" id="SSF54236">
    <property type="entry name" value="Ubiquitin-like"/>
    <property type="match status" value="1"/>
</dbReference>
<dbReference type="SMART" id="SM00213">
    <property type="entry name" value="UBQ"/>
    <property type="match status" value="1"/>
</dbReference>
<feature type="compositionally biased region" description="Basic and acidic residues" evidence="1">
    <location>
        <begin position="53"/>
        <end position="64"/>
    </location>
</feature>
<sequence length="167" mass="19731">MNQDNFPTFNSQNFPKIKNHIITLHSNIHYETKNFLNYDTHNLSCLFDNPQESNRKRFPKESQKQKNKQRKILQNTKPITIYLKPLGSSYHPLTITSNTTIYKLKSKIQKLFAIPCDQQRLIFNGRLVTQNHSQSLSSLGITGHDSIFILRFKKKCVKHKFYLYDEK</sequence>
<dbReference type="InterPro" id="IPR000626">
    <property type="entry name" value="Ubiquitin-like_dom"/>
</dbReference>
<evidence type="ECO:0000259" key="2">
    <source>
        <dbReference type="PROSITE" id="PS50053"/>
    </source>
</evidence>
<feature type="region of interest" description="Disordered" evidence="1">
    <location>
        <begin position="50"/>
        <end position="70"/>
    </location>
</feature>
<gene>
    <name evidence="3" type="ORF">M0813_27530</name>
</gene>
<evidence type="ECO:0000256" key="1">
    <source>
        <dbReference type="SAM" id="MobiDB-lite"/>
    </source>
</evidence>
<dbReference type="InterPro" id="IPR029071">
    <property type="entry name" value="Ubiquitin-like_domsf"/>
</dbReference>
<proteinExistence type="predicted"/>
<name>A0ABQ8XW03_9EUKA</name>
<dbReference type="Pfam" id="PF00240">
    <property type="entry name" value="ubiquitin"/>
    <property type="match status" value="1"/>
</dbReference>
<dbReference type="Gene3D" id="3.10.20.90">
    <property type="entry name" value="Phosphatidylinositol 3-kinase Catalytic Subunit, Chain A, domain 1"/>
    <property type="match status" value="1"/>
</dbReference>
<dbReference type="Proteomes" id="UP001150062">
    <property type="component" value="Unassembled WGS sequence"/>
</dbReference>
<keyword evidence="4" id="KW-1185">Reference proteome</keyword>